<dbReference type="VEuPathDB" id="VectorBase:GAUT032709"/>
<sequence length="878" mass="101019">MACKQRCKESIYTLKSLQKVGSTELPGISQPFWDERYLNLPENASVSKKAQSECIRRSLKRVASFLRKRDLPGWYRALSKFQIHSICELHKSLSDDYEQLTTHRTAHCMRQLGLHPQVSSANLRVILELSKANDLAFLWFLMERHYQKTKRCACHEEELDDTKQTYSINEQLIMSAISHLDMVTTMRELVKVLPPPQPPGYAQRKKKQGKEQKAQLNNNKARKPTSGCKYILPYFSKLTFPVLKIPKLTAKPRDMKVYSPFFEKCKDRNYHVRDEGTRWYADCDPNNIKDDIAKVYEGFKSANLSDETVEKLRKRHREIENLQTSLHSHLNKIAEENYDAYVGDGKLKSAQERKKRVMLQLEKEVKACMEDFRKTAERSRKQFIHTTLIKSGSDTCPLIKLKSYMRSAGGEIGGRDGSLNHNACACGAGNQDENCLKERSAHSFYFVLQESDFVDDTSLSNSRCSFTPTTGREDTSSLCTEANEKNRKKTKKSRCYRKDPSPSLSDVRRKESATCSCIEKSNGNICPPSYEPNTYSLASEGSTFQSYGKHPLSKSALTPLKALSIEKREGIECPQDSSLAKDDESAPNDLKKSNSQVAKFQQKYFPIDSDRQASEMLFNYSGPGNLHTFNYQKIFHLKDSEETLRLRRAFIDAIDSDVALLNKLSDQHITDKAINECVRKMKLSLSKAIPKEKPKHPLGFDEDYYDPDDEPLMMKMLQIALKHISLNPKFVGAALPEAYKLPSLREFISMHFGKRYTLDQRQTALEVSKRVFCALEKLDFFVRRPSSRGVKLTQLVDYSHRDRLVTLGKKMRSKFHRNIDKAMLSKARIYWFAMRPFLCVRGFPDSTFFSYLPTRMGDTNHFKAYRQADVRGKSVLYR</sequence>
<evidence type="ECO:0000259" key="2">
    <source>
        <dbReference type="Pfam" id="PF15994"/>
    </source>
</evidence>
<reference evidence="4" key="1">
    <citation type="submission" date="2020-05" db="UniProtKB">
        <authorList>
            <consortium name="EnsemblMetazoa"/>
        </authorList>
    </citation>
    <scope>IDENTIFICATION</scope>
    <source>
        <strain evidence="4">TTRI</strain>
    </source>
</reference>
<evidence type="ECO:0000313" key="4">
    <source>
        <dbReference type="EnsemblMetazoa" id="GAUT032709-PA"/>
    </source>
</evidence>
<dbReference type="AlphaFoldDB" id="A0A1A9VCA0"/>
<dbReference type="EnsemblMetazoa" id="GAUT032709-RA">
    <property type="protein sequence ID" value="GAUT032709-PA"/>
    <property type="gene ID" value="GAUT032709"/>
</dbReference>
<evidence type="ECO:0000256" key="1">
    <source>
        <dbReference type="SAM" id="MobiDB-lite"/>
    </source>
</evidence>
<accession>A0A1A9VCA0</accession>
<dbReference type="InterPro" id="IPR031936">
    <property type="entry name" value="DUF4771"/>
</dbReference>
<keyword evidence="5" id="KW-1185">Reference proteome</keyword>
<organism evidence="4 5">
    <name type="scientific">Glossina austeni</name>
    <name type="common">Savannah tsetse fly</name>
    <dbReference type="NCBI Taxonomy" id="7395"/>
    <lineage>
        <taxon>Eukaryota</taxon>
        <taxon>Metazoa</taxon>
        <taxon>Ecdysozoa</taxon>
        <taxon>Arthropoda</taxon>
        <taxon>Hexapoda</taxon>
        <taxon>Insecta</taxon>
        <taxon>Pterygota</taxon>
        <taxon>Neoptera</taxon>
        <taxon>Endopterygota</taxon>
        <taxon>Diptera</taxon>
        <taxon>Brachycera</taxon>
        <taxon>Muscomorpha</taxon>
        <taxon>Hippoboscoidea</taxon>
        <taxon>Glossinidae</taxon>
        <taxon>Glossina</taxon>
    </lineage>
</organism>
<evidence type="ECO:0000313" key="5">
    <source>
        <dbReference type="Proteomes" id="UP000078200"/>
    </source>
</evidence>
<dbReference type="Proteomes" id="UP000078200">
    <property type="component" value="Unassembled WGS sequence"/>
</dbReference>
<name>A0A1A9VCA0_GLOAU</name>
<dbReference type="Pfam" id="PF15994">
    <property type="entry name" value="DUF4770"/>
    <property type="match status" value="1"/>
</dbReference>
<feature type="compositionally biased region" description="Basic and acidic residues" evidence="1">
    <location>
        <begin position="579"/>
        <end position="592"/>
    </location>
</feature>
<protein>
    <recommendedName>
        <fullName evidence="6">DUF4770 domain-containing protein</fullName>
    </recommendedName>
</protein>
<evidence type="ECO:0008006" key="6">
    <source>
        <dbReference type="Google" id="ProtNLM"/>
    </source>
</evidence>
<feature type="region of interest" description="Disordered" evidence="1">
    <location>
        <begin position="194"/>
        <end position="223"/>
    </location>
</feature>
<feature type="domain" description="DUF4770" evidence="2">
    <location>
        <begin position="110"/>
        <end position="288"/>
    </location>
</feature>
<dbReference type="Pfam" id="PF15995">
    <property type="entry name" value="DUF4771"/>
    <property type="match status" value="1"/>
</dbReference>
<dbReference type="PANTHER" id="PTHR41967">
    <property type="entry name" value="FI19406P1-RELATED"/>
    <property type="match status" value="1"/>
</dbReference>
<feature type="domain" description="DUF4771" evidence="3">
    <location>
        <begin position="704"/>
        <end position="858"/>
    </location>
</feature>
<proteinExistence type="predicted"/>
<dbReference type="PANTHER" id="PTHR41967:SF6">
    <property type="entry name" value="FI19406P1-RELATED"/>
    <property type="match status" value="1"/>
</dbReference>
<evidence type="ECO:0000259" key="3">
    <source>
        <dbReference type="Pfam" id="PF15995"/>
    </source>
</evidence>
<dbReference type="InterPro" id="IPR031935">
    <property type="entry name" value="DUF4770"/>
</dbReference>
<feature type="region of interest" description="Disordered" evidence="1">
    <location>
        <begin position="573"/>
        <end position="595"/>
    </location>
</feature>